<protein>
    <submittedName>
        <fullName evidence="4">Alpha-IPM isomerase</fullName>
    </submittedName>
</protein>
<organism evidence="4 5">
    <name type="scientific">Paraburkholderia agricolaris</name>
    <dbReference type="NCBI Taxonomy" id="2152888"/>
    <lineage>
        <taxon>Bacteria</taxon>
        <taxon>Pseudomonadati</taxon>
        <taxon>Pseudomonadota</taxon>
        <taxon>Betaproteobacteria</taxon>
        <taxon>Burkholderiales</taxon>
        <taxon>Burkholderiaceae</taxon>
        <taxon>Paraburkholderia</taxon>
    </lineage>
</organism>
<dbReference type="InterPro" id="IPR015928">
    <property type="entry name" value="Aconitase/3IPM_dehydase_swvl"/>
</dbReference>
<evidence type="ECO:0000313" key="5">
    <source>
        <dbReference type="Proteomes" id="UP001629249"/>
    </source>
</evidence>
<dbReference type="NCBIfam" id="TIGR02087">
    <property type="entry name" value="LEUD_arch"/>
    <property type="match status" value="1"/>
</dbReference>
<evidence type="ECO:0000256" key="1">
    <source>
        <dbReference type="ARBA" id="ARBA00009869"/>
    </source>
</evidence>
<feature type="domain" description="Aconitase A/isopropylmalate dehydratase small subunit swivel" evidence="3">
    <location>
        <begin position="55"/>
        <end position="110"/>
    </location>
</feature>
<keyword evidence="2" id="KW-0456">Lyase</keyword>
<dbReference type="PANTHER" id="PTHR43345:SF2">
    <property type="entry name" value="3-ISOPROPYLMALATE DEHYDRATASE SMALL SUBUNIT 1"/>
    <property type="match status" value="1"/>
</dbReference>
<comment type="caution">
    <text evidence="4">The sequence shown here is derived from an EMBL/GenBank/DDBJ whole genome shotgun (WGS) entry which is preliminary data.</text>
</comment>
<evidence type="ECO:0000256" key="2">
    <source>
        <dbReference type="ARBA" id="ARBA00023239"/>
    </source>
</evidence>
<proteinExistence type="inferred from homology"/>
<sequence>MTPRSIKGAARRFGDDINTDYIISSRRKRESLDPDVLKNYLFETIMPDFAASVRTGDILVAGKNFGCGSAMEVAVTAVIGAGIRVVLAQSFARTYFRNAVNNGLYPIECDTSQIAGGDALEIEMGPRIVVRCAHNGREIEAAPIAHDILKILDAGGLVAYLREHSTL</sequence>
<name>A0ABW8ZFX4_9BURK</name>
<evidence type="ECO:0000313" key="4">
    <source>
        <dbReference type="EMBL" id="MFL9882097.1"/>
    </source>
</evidence>
<keyword evidence="5" id="KW-1185">Reference proteome</keyword>
<dbReference type="GO" id="GO:0016853">
    <property type="term" value="F:isomerase activity"/>
    <property type="evidence" value="ECO:0007669"/>
    <property type="project" value="UniProtKB-KW"/>
</dbReference>
<dbReference type="Gene3D" id="3.20.19.10">
    <property type="entry name" value="Aconitase, domain 4"/>
    <property type="match status" value="1"/>
</dbReference>
<comment type="similarity">
    <text evidence="1">Belongs to the LeuD family. LeuD type 2 subfamily.</text>
</comment>
<dbReference type="EMBL" id="JAQQFN010000002">
    <property type="protein sequence ID" value="MFL9882097.1"/>
    <property type="molecule type" value="Genomic_DNA"/>
</dbReference>
<dbReference type="PANTHER" id="PTHR43345">
    <property type="entry name" value="3-ISOPROPYLMALATE DEHYDRATASE SMALL SUBUNIT 2-RELATED-RELATED"/>
    <property type="match status" value="1"/>
</dbReference>
<reference evidence="4 5" key="1">
    <citation type="journal article" date="2024" name="Chem. Sci.">
        <title>Discovery of megapolipeptins by genome mining of a Burkholderiales bacteria collection.</title>
        <authorList>
            <person name="Paulo B.S."/>
            <person name="Recchia M.J.J."/>
            <person name="Lee S."/>
            <person name="Fergusson C.H."/>
            <person name="Romanowski S.B."/>
            <person name="Hernandez A."/>
            <person name="Krull N."/>
            <person name="Liu D.Y."/>
            <person name="Cavanagh H."/>
            <person name="Bos A."/>
            <person name="Gray C.A."/>
            <person name="Murphy B.T."/>
            <person name="Linington R.G."/>
            <person name="Eustaquio A.S."/>
        </authorList>
    </citation>
    <scope>NUCLEOTIDE SEQUENCE [LARGE SCALE GENOMIC DNA]</scope>
    <source>
        <strain evidence="4 5">RL16-012-BIC-B</strain>
    </source>
</reference>
<evidence type="ECO:0000259" key="3">
    <source>
        <dbReference type="Pfam" id="PF00694"/>
    </source>
</evidence>
<dbReference type="InterPro" id="IPR000573">
    <property type="entry name" value="AconitaseA/IPMdHydase_ssu_swvl"/>
</dbReference>
<dbReference type="SUPFAM" id="SSF52016">
    <property type="entry name" value="LeuD/IlvD-like"/>
    <property type="match status" value="1"/>
</dbReference>
<gene>
    <name evidence="4" type="ORF">PQR66_03630</name>
</gene>
<accession>A0ABW8ZFX4</accession>
<dbReference type="InterPro" id="IPR011827">
    <property type="entry name" value="LeuD_type2/HacB/DmdB"/>
</dbReference>
<dbReference type="RefSeq" id="WP_408331814.1">
    <property type="nucleotide sequence ID" value="NZ_JAQQFH010000024.1"/>
</dbReference>
<dbReference type="InterPro" id="IPR050075">
    <property type="entry name" value="LeuD"/>
</dbReference>
<dbReference type="Proteomes" id="UP001629249">
    <property type="component" value="Unassembled WGS sequence"/>
</dbReference>
<dbReference type="Pfam" id="PF00694">
    <property type="entry name" value="Aconitase_C"/>
    <property type="match status" value="1"/>
</dbReference>
<keyword evidence="4" id="KW-0413">Isomerase</keyword>